<dbReference type="Pfam" id="PF22124">
    <property type="entry name" value="Glyco_hydro_95_cat"/>
    <property type="match status" value="1"/>
</dbReference>
<proteinExistence type="predicted"/>
<feature type="chain" id="PRO_5045716465" evidence="2">
    <location>
        <begin position="29"/>
        <end position="975"/>
    </location>
</feature>
<accession>A0ABQ5PB83</accession>
<gene>
    <name evidence="4" type="ORF">SYYSPA8_36125</name>
</gene>
<evidence type="ECO:0000313" key="5">
    <source>
        <dbReference type="Proteomes" id="UP001291653"/>
    </source>
</evidence>
<keyword evidence="2" id="KW-0732">Signal</keyword>
<dbReference type="InterPro" id="IPR012341">
    <property type="entry name" value="6hp_glycosidase-like_sf"/>
</dbReference>
<name>A0ABQ5PB83_9ACTN</name>
<dbReference type="InterPro" id="IPR054363">
    <property type="entry name" value="GH95_cat"/>
</dbReference>
<protein>
    <submittedName>
        <fullName evidence="4">Tat pathway signal sequence domain protein</fullName>
    </submittedName>
</protein>
<feature type="region of interest" description="Disordered" evidence="1">
    <location>
        <begin position="34"/>
        <end position="56"/>
    </location>
</feature>
<feature type="region of interest" description="Disordered" evidence="1">
    <location>
        <begin position="207"/>
        <end position="230"/>
    </location>
</feature>
<organism evidence="4 5">
    <name type="scientific">Streptomyces yaizuensis</name>
    <dbReference type="NCBI Taxonomy" id="2989713"/>
    <lineage>
        <taxon>Bacteria</taxon>
        <taxon>Bacillati</taxon>
        <taxon>Actinomycetota</taxon>
        <taxon>Actinomycetes</taxon>
        <taxon>Kitasatosporales</taxon>
        <taxon>Streptomycetaceae</taxon>
        <taxon>Streptomyces</taxon>
    </lineage>
</organism>
<dbReference type="InterPro" id="IPR006311">
    <property type="entry name" value="TAT_signal"/>
</dbReference>
<dbReference type="EMBL" id="BSBI01000024">
    <property type="protein sequence ID" value="GLF99844.1"/>
    <property type="molecule type" value="Genomic_DNA"/>
</dbReference>
<dbReference type="PANTHER" id="PTHR31084:SF0">
    <property type="entry name" value="ALPHA-L-FUCOSIDASE 2"/>
    <property type="match status" value="1"/>
</dbReference>
<evidence type="ECO:0000256" key="1">
    <source>
        <dbReference type="SAM" id="MobiDB-lite"/>
    </source>
</evidence>
<dbReference type="Gene3D" id="1.50.10.10">
    <property type="match status" value="1"/>
</dbReference>
<feature type="compositionally biased region" description="Pro residues" evidence="1">
    <location>
        <begin position="37"/>
        <end position="46"/>
    </location>
</feature>
<sequence>MAVSRRGFLGRVAAGTAGGVAAGTPAAAAPAAAAPAAAPPAGPHPGPYREGRAGPLRGMRTDQEWQDFLGGQDLIWKRLPRTWYEGPFLGNGLLGSILYAEPGENAVRFTVHHSEVQDHRPEFGNEWGVARLPVGNAVLVPVGAITGAELRLDLWNAEATGVITTDRGTLRLRALVHDDRDLLVLTVRPSKGEEGFRFDFRPSPAVSPRIVREPPPADFPPNPPPTTRQEDGLTLVTQELYAGGLTATAHRERRRGRERSFLLSVAHSHPGTDAAARAAATVRRAAALPPAALRRTHRDGWHRFYRKSFLSVPDQLLQSFYWIQLYKLGSAARAHAPVMATTGPWLEPTPWPSVWWNLNAQLEYWPVYGSNHLELDALPRTLAENTGILVGALRAPYRHDSAGLRRSTDARCDDAGWVGVPGVGDPEVGNLPWALHNVWLSYRHTLDRRILADVLYPLLRRSTNYYLHFLTPGADGRLHLPKTFSPEYGSAPDCHYDLALLRWSCATLLETVRLLKRSDPLESRWREVLARLADYPVDDKGFMVGAGVPSHRHYSHLLAVYPLYLVTWDQEEHRELIARSLQHWIGFEGALRGYSFTGAASISAQMGRGDDALRLLRELVARFIQPNTMYYEAGPVIETPLSGAMSLHDMVCQSWGGVVRIFPGVPGEWADVTLHDFRTEGAFLVSAVRRGGATRWVRVRAVGAPPAHRVADGDRCRVRHSIAGPVTVSGIGGPPPPWRDLGGGEVELELPRRAEALIHPVGSRPRTVVEPVRITRPAEPWGLPALSPAGGVTPVDLGAHFDNDGITTEMFFADGDFDGDGRTYPMAQLPQTGRTTDDGIVFTVANGSEGTPNNVIAAGQTVAVPPGAYVRLHVLGAGDTGNATVPAVLSYADGSVRAVPVRLTGWLSGPAYGETEAVRTGQIHTRAGPLGTKAAIFHQRVPVDPAKRLVSVVLGRPSGAARAHVFALSLEAPVG</sequence>
<dbReference type="PANTHER" id="PTHR31084">
    <property type="entry name" value="ALPHA-L-FUCOSIDASE 2"/>
    <property type="match status" value="1"/>
</dbReference>
<dbReference type="SUPFAM" id="SSF48208">
    <property type="entry name" value="Six-hairpin glycosidases"/>
    <property type="match status" value="1"/>
</dbReference>
<dbReference type="PROSITE" id="PS51318">
    <property type="entry name" value="TAT"/>
    <property type="match status" value="1"/>
</dbReference>
<comment type="caution">
    <text evidence="4">The sequence shown here is derived from an EMBL/GenBank/DDBJ whole genome shotgun (WGS) entry which is preliminary data.</text>
</comment>
<reference evidence="4 5" key="1">
    <citation type="submission" date="2022-10" db="EMBL/GenBank/DDBJ databases">
        <title>Draft genome sequence of Streptomyces sp. YSPA8.</title>
        <authorList>
            <person name="Moriuchi R."/>
            <person name="Dohra H."/>
            <person name="Yamamura H."/>
            <person name="Kodani S."/>
        </authorList>
    </citation>
    <scope>NUCLEOTIDE SEQUENCE [LARGE SCALE GENOMIC DNA]</scope>
    <source>
        <strain evidence="4 5">YSPA8</strain>
    </source>
</reference>
<evidence type="ECO:0000256" key="2">
    <source>
        <dbReference type="SAM" id="SignalP"/>
    </source>
</evidence>
<feature type="signal peptide" evidence="2">
    <location>
        <begin position="1"/>
        <end position="28"/>
    </location>
</feature>
<dbReference type="InterPro" id="IPR008928">
    <property type="entry name" value="6-hairpin_glycosidase_sf"/>
</dbReference>
<feature type="compositionally biased region" description="Pro residues" evidence="1">
    <location>
        <begin position="213"/>
        <end position="226"/>
    </location>
</feature>
<dbReference type="Proteomes" id="UP001291653">
    <property type="component" value="Unassembled WGS sequence"/>
</dbReference>
<evidence type="ECO:0000259" key="3">
    <source>
        <dbReference type="Pfam" id="PF22124"/>
    </source>
</evidence>
<feature type="domain" description="Glycosyl hydrolase family 95 catalytic" evidence="3">
    <location>
        <begin position="323"/>
        <end position="627"/>
    </location>
</feature>
<keyword evidence="5" id="KW-1185">Reference proteome</keyword>
<evidence type="ECO:0000313" key="4">
    <source>
        <dbReference type="EMBL" id="GLF99844.1"/>
    </source>
</evidence>